<comment type="caution">
    <text evidence="1">The sequence shown here is derived from an EMBL/GenBank/DDBJ whole genome shotgun (WGS) entry which is preliminary data.</text>
</comment>
<gene>
    <name evidence="1" type="ORF">HKK74_06290</name>
</gene>
<evidence type="ECO:0000313" key="1">
    <source>
        <dbReference type="EMBL" id="MBC6465100.1"/>
    </source>
</evidence>
<sequence>MKRGISLFLAAGLGIAVAIVIVFGDRIGGSGLTTVRGVIGSEKQAFFADPQVRKALERQGLKVDVDPAGSRQIATSVDLGRYDFAFPSSSPAADRIQKDRGITTKYAPFSSPMAIATFQPIVDVLAKAGVVAAGRGGVRTFDVRRYLDLVDKGTRWDQLAGNTAYPVRKNVLVSTTDPRSSNSAAMYLAIAAYAANGGEVVQGAEAEARVLPLLSRLFLDQGYTENTTEGPFEDYLSIGMGKTPLVCVYEAQFVHRAVRGDIKPGMVLTYPSPTVLSKHTLVPLNANGDKVGRLLTSDAGLQRLAARYGFRTAQPDQFAQVAAEQQVPVAADLIDVADPPSYETLERLLRAVEKNYG</sequence>
<protein>
    <recommendedName>
        <fullName evidence="3">Extracellular solute-binding protein</fullName>
    </recommendedName>
</protein>
<evidence type="ECO:0000313" key="2">
    <source>
        <dbReference type="Proteomes" id="UP000805614"/>
    </source>
</evidence>
<dbReference type="Proteomes" id="UP000805614">
    <property type="component" value="Unassembled WGS sequence"/>
</dbReference>
<organism evidence="1 2">
    <name type="scientific">Actinomadura alba</name>
    <dbReference type="NCBI Taxonomy" id="406431"/>
    <lineage>
        <taxon>Bacteria</taxon>
        <taxon>Bacillati</taxon>
        <taxon>Actinomycetota</taxon>
        <taxon>Actinomycetes</taxon>
        <taxon>Streptosporangiales</taxon>
        <taxon>Thermomonosporaceae</taxon>
        <taxon>Actinomadura</taxon>
    </lineage>
</organism>
<dbReference type="EMBL" id="JABVEC010000003">
    <property type="protein sequence ID" value="MBC6465100.1"/>
    <property type="molecule type" value="Genomic_DNA"/>
</dbReference>
<keyword evidence="2" id="KW-1185">Reference proteome</keyword>
<evidence type="ECO:0008006" key="3">
    <source>
        <dbReference type="Google" id="ProtNLM"/>
    </source>
</evidence>
<name>A0ABR7LKS8_9ACTN</name>
<reference evidence="1 2" key="1">
    <citation type="submission" date="2020-06" db="EMBL/GenBank/DDBJ databases">
        <title>Actinomadura xiongansis sp. nov., isolated from soil of Baiyangdian.</title>
        <authorList>
            <person name="Zhang X."/>
        </authorList>
    </citation>
    <scope>NUCLEOTIDE SEQUENCE [LARGE SCALE GENOMIC DNA]</scope>
    <source>
        <strain evidence="1 2">HBUM206468</strain>
    </source>
</reference>
<dbReference type="SUPFAM" id="SSF53850">
    <property type="entry name" value="Periplasmic binding protein-like II"/>
    <property type="match status" value="1"/>
</dbReference>
<accession>A0ABR7LKS8</accession>
<proteinExistence type="predicted"/>